<evidence type="ECO:0000256" key="1">
    <source>
        <dbReference type="SAM" id="MobiDB-lite"/>
    </source>
</evidence>
<feature type="region of interest" description="Disordered" evidence="1">
    <location>
        <begin position="1"/>
        <end position="106"/>
    </location>
</feature>
<proteinExistence type="predicted"/>
<dbReference type="Proteomes" id="UP001183390">
    <property type="component" value="Unassembled WGS sequence"/>
</dbReference>
<organism evidence="2 3">
    <name type="scientific">Nocardiopsis lambiniae</name>
    <dbReference type="NCBI Taxonomy" id="3075539"/>
    <lineage>
        <taxon>Bacteria</taxon>
        <taxon>Bacillati</taxon>
        <taxon>Actinomycetota</taxon>
        <taxon>Actinomycetes</taxon>
        <taxon>Streptosporangiales</taxon>
        <taxon>Nocardiopsidaceae</taxon>
        <taxon>Nocardiopsis</taxon>
    </lineage>
</organism>
<accession>A0ABU2MHI4</accession>
<feature type="non-terminal residue" evidence="2">
    <location>
        <position position="1"/>
    </location>
</feature>
<sequence length="106" mass="10999">PDSPADTDDTPVLVDGPGVNDRDGDRDGQGDGDRDGDSQDEESQAGIRVPGDIIDPDEEGDEDTSDTDDGLYDPSPDSPADTDDTPVLVDGPGVNDRDGDRDGQGD</sequence>
<reference evidence="3" key="1">
    <citation type="submission" date="2023-07" db="EMBL/GenBank/DDBJ databases">
        <title>30 novel species of actinomycetes from the DSMZ collection.</title>
        <authorList>
            <person name="Nouioui I."/>
        </authorList>
    </citation>
    <scope>NUCLEOTIDE SEQUENCE [LARGE SCALE GENOMIC DNA]</scope>
    <source>
        <strain evidence="3">DSM 44743</strain>
    </source>
</reference>
<comment type="caution">
    <text evidence="2">The sequence shown here is derived from an EMBL/GenBank/DDBJ whole genome shotgun (WGS) entry which is preliminary data.</text>
</comment>
<evidence type="ECO:0000313" key="3">
    <source>
        <dbReference type="Proteomes" id="UP001183390"/>
    </source>
</evidence>
<protein>
    <submittedName>
        <fullName evidence="2">Uncharacterized protein</fullName>
    </submittedName>
</protein>
<evidence type="ECO:0000313" key="2">
    <source>
        <dbReference type="EMBL" id="MDT0332161.1"/>
    </source>
</evidence>
<gene>
    <name evidence="2" type="ORF">RM479_27470</name>
</gene>
<feature type="compositionally biased region" description="Basic and acidic residues" evidence="1">
    <location>
        <begin position="20"/>
        <end position="37"/>
    </location>
</feature>
<name>A0ABU2MHI4_9ACTN</name>
<feature type="compositionally biased region" description="Low complexity" evidence="1">
    <location>
        <begin position="72"/>
        <end position="94"/>
    </location>
</feature>
<feature type="non-terminal residue" evidence="2">
    <location>
        <position position="106"/>
    </location>
</feature>
<feature type="compositionally biased region" description="Acidic residues" evidence="1">
    <location>
        <begin position="54"/>
        <end position="71"/>
    </location>
</feature>
<dbReference type="EMBL" id="JAVREP010000052">
    <property type="protein sequence ID" value="MDT0332161.1"/>
    <property type="molecule type" value="Genomic_DNA"/>
</dbReference>
<feature type="compositionally biased region" description="Basic and acidic residues" evidence="1">
    <location>
        <begin position="95"/>
        <end position="106"/>
    </location>
</feature>
<keyword evidence="3" id="KW-1185">Reference proteome</keyword>